<gene>
    <name evidence="1" type="primary">47</name>
    <name evidence="1" type="ORF">JUICEBOX_47</name>
</gene>
<dbReference type="KEGG" id="vg:55003888"/>
<name>A0A385UEP2_9CAUD</name>
<evidence type="ECO:0000313" key="1">
    <source>
        <dbReference type="EMBL" id="AYB69476.1"/>
    </source>
</evidence>
<dbReference type="EMBL" id="MH727550">
    <property type="protein sequence ID" value="AYB69476.1"/>
    <property type="molecule type" value="Genomic_DNA"/>
</dbReference>
<keyword evidence="2" id="KW-1185">Reference proteome</keyword>
<sequence length="109" mass="12180">MNPQEAKDALARMSTWQGMSNDEAHDLLGEALEFIASMRTEYGVTYAVASEDPLGGPIEFDTGQWHESRDEARRDFGKVLEEDPEVVRLVGRHVSPLETMTTAVRGERS</sequence>
<organism evidence="1 2">
    <name type="scientific">Corynebacterium phage Juicebox</name>
    <dbReference type="NCBI Taxonomy" id="2301600"/>
    <lineage>
        <taxon>Viruses</taxon>
        <taxon>Duplodnaviria</taxon>
        <taxon>Heunggongvirae</taxon>
        <taxon>Uroviricota</taxon>
        <taxon>Caudoviricetes</taxon>
        <taxon>Juiceboxvirus</taxon>
        <taxon>Juiceboxvirus juicebox</taxon>
    </lineage>
</organism>
<evidence type="ECO:0000313" key="2">
    <source>
        <dbReference type="Proteomes" id="UP000281572"/>
    </source>
</evidence>
<proteinExistence type="predicted"/>
<dbReference type="RefSeq" id="YP_009812816.1">
    <property type="nucleotide sequence ID" value="NC_048070.1"/>
</dbReference>
<dbReference type="GeneID" id="55003888"/>
<accession>A0A385UEP2</accession>
<reference evidence="2" key="1">
    <citation type="submission" date="2018-08" db="EMBL/GenBank/DDBJ databases">
        <authorList>
            <person name="Pathak A."/>
            <person name="Staton O.A."/>
            <person name="Aldaher A.R."/>
            <person name="Baird K.M."/>
            <person name="Borah A."/>
            <person name="Haggard G.E."/>
            <person name="Meesala S."/>
            <person name="Nealy S.L."/>
            <person name="Ramdas R."/>
            <person name="Rocha M."/>
            <person name="Sristi D."/>
            <person name="Thukral S."/>
            <person name="Walls C.E."/>
            <person name="Waqas M."/>
            <person name="Williams M.R."/>
            <person name="Winters A.K."/>
            <person name="Sahawneh K.J."/>
            <person name="Monti D.L."/>
            <person name="Garlena R.A."/>
            <person name="Russell D.A."/>
            <person name="Pope W.H."/>
            <person name="Jacobs-Sera D."/>
            <person name="Hatfull G.F."/>
        </authorList>
    </citation>
    <scope>NUCLEOTIDE SEQUENCE [LARGE SCALE GENOMIC DNA]</scope>
</reference>
<protein>
    <submittedName>
        <fullName evidence="1">Uncharacterized protein</fullName>
    </submittedName>
</protein>
<dbReference type="Proteomes" id="UP000281572">
    <property type="component" value="Segment"/>
</dbReference>